<feature type="compositionally biased region" description="Low complexity" evidence="2">
    <location>
        <begin position="760"/>
        <end position="772"/>
    </location>
</feature>
<name>A0ABR4E7G2_9PEZI</name>
<feature type="compositionally biased region" description="Polar residues" evidence="2">
    <location>
        <begin position="509"/>
        <end position="530"/>
    </location>
</feature>
<feature type="compositionally biased region" description="Polar residues" evidence="2">
    <location>
        <begin position="856"/>
        <end position="871"/>
    </location>
</feature>
<feature type="compositionally biased region" description="Basic residues" evidence="2">
    <location>
        <begin position="63"/>
        <end position="73"/>
    </location>
</feature>
<feature type="region of interest" description="Disordered" evidence="2">
    <location>
        <begin position="1"/>
        <end position="112"/>
    </location>
</feature>
<organism evidence="3 4">
    <name type="scientific">Diaporthe vaccinii</name>
    <dbReference type="NCBI Taxonomy" id="105482"/>
    <lineage>
        <taxon>Eukaryota</taxon>
        <taxon>Fungi</taxon>
        <taxon>Dikarya</taxon>
        <taxon>Ascomycota</taxon>
        <taxon>Pezizomycotina</taxon>
        <taxon>Sordariomycetes</taxon>
        <taxon>Sordariomycetidae</taxon>
        <taxon>Diaporthales</taxon>
        <taxon>Diaporthaceae</taxon>
        <taxon>Diaporthe</taxon>
        <taxon>Diaporthe eres species complex</taxon>
    </lineage>
</organism>
<dbReference type="Proteomes" id="UP001600888">
    <property type="component" value="Unassembled WGS sequence"/>
</dbReference>
<feature type="compositionally biased region" description="Acidic residues" evidence="2">
    <location>
        <begin position="436"/>
        <end position="452"/>
    </location>
</feature>
<feature type="compositionally biased region" description="Low complexity" evidence="2">
    <location>
        <begin position="661"/>
        <end position="674"/>
    </location>
</feature>
<feature type="compositionally biased region" description="Acidic residues" evidence="2">
    <location>
        <begin position="988"/>
        <end position="1015"/>
    </location>
</feature>
<feature type="compositionally biased region" description="Basic and acidic residues" evidence="2">
    <location>
        <begin position="589"/>
        <end position="607"/>
    </location>
</feature>
<gene>
    <name evidence="3" type="ORF">FJTKL_14480</name>
</gene>
<protein>
    <submittedName>
        <fullName evidence="3">Uncharacterized protein</fullName>
    </submittedName>
</protein>
<feature type="region of interest" description="Disordered" evidence="2">
    <location>
        <begin position="973"/>
        <end position="1015"/>
    </location>
</feature>
<comment type="caution">
    <text evidence="3">The sequence shown here is derived from an EMBL/GenBank/DDBJ whole genome shotgun (WGS) entry which is preliminary data.</text>
</comment>
<keyword evidence="1" id="KW-0175">Coiled coil</keyword>
<sequence length="1015" mass="110657">MDTIEVKMQSPTKKRAGDDDSSGHGGKRRASTPPRLTRSMFKKLNQDGGPPAELNPGLEMGVRRRGPRTRPPKRPAQDEAVVGSVKRTATTQGRGPEPQSKEPQPTEPEPIEPKLTQLQTTHQDKRILEADVAAASRLAQAAIAAGLTGNTSEAGTPVNEDQSSLVRFTKQDLREVLSDAVIENEIRRTMEPHWLARMEFLTWLERPAADMHHIKKQIRRLAVRWSKDLRNQDAVDVDIPISTLESWRADIVIVGGPSEDTDTSAAMDENGKIGDDKKGHEKEVDKEDLEMDEDMNQVVKEQGDEKKGDKNGVLHDSHEIAETLTESVTLTVRDMAEWKEAFDKEMAAEPNFRSKRAWAARVSESQREAKMLEEKVRNLDVNKSECVTQSTIQAADQLLDELQKFRIGLRMDREAFWDEFDQEGAEVLLGKTEVDQSAEEELQEVVQEDEAQDIVAEKEDIQMTELEAEVEDVQMTESEELQGSNVGDSGISELNPGQTEQPFRVAGDNDSNATIVKPEQTSGEKPTQEASPAVKRDEPPPLPVRVADLQSKDKVPNAQERSPRSPRETYAGKGIISPWEENKSGQPAELERQDREGQAAEAGEKLTSRGKTPWLPDKRGSHSPSWKWPGDQKEEPKVIDPDATAAVGGDKPSDELGSDTSSALFSSRSVSAEEVSNEEEHTADQALTTSEMTGVPRNTSSMTSSIHVEGINGASSKAEDTTDQTLVIPSIPCLQQDTSCVASRSRPVSPEIIISKVKNTTDSSSTASDISSLPEDTGSLTSGRSEAGEEVEVENTMDRDSADSNVPQDTSLSQETDPSTTGVRIESTEENGGGRENTGDIISPSSHVARLLREVSQPQDTGSPTISTPSDSIEGIGLEPKEKEVHQTSSTNLPPEPSPTAFGIRSGSDAGVGGEIESTVDDHAAMTSDSAGVPRGSNVGEDLEPPPAFSIGVSPIVAPNVRYIKPQWESLFSPEEPTFGANDFSANEADDGDDEHDQFYDIDDVDDREADDVDP</sequence>
<feature type="compositionally biased region" description="Acidic residues" evidence="2">
    <location>
        <begin position="466"/>
        <end position="480"/>
    </location>
</feature>
<evidence type="ECO:0000313" key="4">
    <source>
        <dbReference type="Proteomes" id="UP001600888"/>
    </source>
</evidence>
<feature type="compositionally biased region" description="Polar residues" evidence="2">
    <location>
        <begin position="685"/>
        <end position="703"/>
    </location>
</feature>
<evidence type="ECO:0000313" key="3">
    <source>
        <dbReference type="EMBL" id="KAL2278378.1"/>
    </source>
</evidence>
<proteinExistence type="predicted"/>
<evidence type="ECO:0000256" key="2">
    <source>
        <dbReference type="SAM" id="MobiDB-lite"/>
    </source>
</evidence>
<feature type="region of interest" description="Disordered" evidence="2">
    <location>
        <begin position="754"/>
        <end position="946"/>
    </location>
</feature>
<feature type="region of interest" description="Disordered" evidence="2">
    <location>
        <begin position="258"/>
        <end position="287"/>
    </location>
</feature>
<feature type="coiled-coil region" evidence="1">
    <location>
        <begin position="355"/>
        <end position="382"/>
    </location>
</feature>
<feature type="compositionally biased region" description="Basic and acidic residues" evidence="2">
    <location>
        <begin position="269"/>
        <end position="285"/>
    </location>
</feature>
<feature type="compositionally biased region" description="Polar residues" evidence="2">
    <location>
        <begin position="803"/>
        <end position="822"/>
    </location>
</feature>
<evidence type="ECO:0000256" key="1">
    <source>
        <dbReference type="SAM" id="Coils"/>
    </source>
</evidence>
<accession>A0ABR4E7G2</accession>
<feature type="compositionally biased region" description="Basic and acidic residues" evidence="2">
    <location>
        <begin position="550"/>
        <end position="567"/>
    </location>
</feature>
<reference evidence="3 4" key="1">
    <citation type="submission" date="2024-03" db="EMBL/GenBank/DDBJ databases">
        <title>A high-quality draft genome sequence of Diaporthe vaccinii, a causative agent of upright dieback and viscid rot disease in cranberry plants.</title>
        <authorList>
            <person name="Sarrasin M."/>
            <person name="Lang B.F."/>
            <person name="Burger G."/>
        </authorList>
    </citation>
    <scope>NUCLEOTIDE SEQUENCE [LARGE SCALE GENOMIC DNA]</scope>
    <source>
        <strain evidence="3 4">IS7</strain>
    </source>
</reference>
<dbReference type="EMBL" id="JBAWTH010000087">
    <property type="protein sequence ID" value="KAL2278378.1"/>
    <property type="molecule type" value="Genomic_DNA"/>
</dbReference>
<feature type="region of interest" description="Disordered" evidence="2">
    <location>
        <begin position="431"/>
        <end position="703"/>
    </location>
</feature>
<feature type="compositionally biased region" description="Basic and acidic residues" evidence="2">
    <location>
        <begin position="630"/>
        <end position="640"/>
    </location>
</feature>
<keyword evidence="4" id="KW-1185">Reference proteome</keyword>